<dbReference type="InParanoid" id="C7ZRH3"/>
<dbReference type="eggNOG" id="KOG4389">
    <property type="taxonomic scope" value="Eukaryota"/>
</dbReference>
<gene>
    <name evidence="5" type="ORF">NECHADRAFT_56618</name>
</gene>
<accession>C7ZRH3</accession>
<dbReference type="ESTHER" id="nech7-c7zrh3">
    <property type="family name" value="Fungal_carboxylesterase_lipase"/>
</dbReference>
<feature type="chain" id="PRO_5005125818" description="Carboxylic ester hydrolase" evidence="3">
    <location>
        <begin position="20"/>
        <end position="565"/>
    </location>
</feature>
<feature type="domain" description="Carboxylesterase type B" evidence="4">
    <location>
        <begin position="33"/>
        <end position="541"/>
    </location>
</feature>
<dbReference type="KEGG" id="nhe:NECHADRAFT_56618"/>
<dbReference type="Pfam" id="PF00135">
    <property type="entry name" value="COesterase"/>
    <property type="match status" value="1"/>
</dbReference>
<protein>
    <recommendedName>
        <fullName evidence="3">Carboxylic ester hydrolase</fullName>
        <ecNumber evidence="3">3.1.1.-</ecNumber>
    </recommendedName>
</protein>
<dbReference type="InterPro" id="IPR019819">
    <property type="entry name" value="Carboxylesterase_B_CS"/>
</dbReference>
<evidence type="ECO:0000259" key="4">
    <source>
        <dbReference type="Pfam" id="PF00135"/>
    </source>
</evidence>
<name>C7ZRH3_FUSV7</name>
<sequence>MKFITTVLSPGALLASALILPTAPGPTSDHGPPTVNLSNGTYRGIYNRHYHQDFFLGMPYAKSPVHDLRLRPPQPLNSTWTDVQEATEYSPSCIGYGSDTWVLGNHVSEDCLTINVVRPAGLPVGAKLPVAVWIHGGGWVNGGSSDPRYNLSFIVEQSVRKGMPIIAASMNYRLHAWGFLHSAELAAEGSTNLGYRDQRLALHWLKENIAAFGGNPERVTIWGESSGAFSVGSQLIAYGGRDDKLFSAAILQSGSPLTFGLKPQTSKTWEPYWTKLLHTTNCSGAEPLACLRKISTKELSAVFNSSFASPPGWGQVIDADFITASGSSLLKQGKFVKVPIVIGTNFDEGTEFAPQGINTTAQFAQYVRSAGVSKQAVRTVERLYSDDPTVGIPATLKSRPERALAHLGKQFKRVAAFSGDVYQHAGRRFTTMSWARRHVSVWSYHWNVLVENVSPARGAGHFQEVVFVFDNINGQGYETVISKNPMAGKPAKLVQLADVMSTAWISFIVNRNPVSHGKTQSLTWPEYRVGRERNLVFDVNVTGLAHSESDTFRQRQIAYIMDNLY</sequence>
<evidence type="ECO:0000256" key="2">
    <source>
        <dbReference type="ARBA" id="ARBA00022801"/>
    </source>
</evidence>
<keyword evidence="3" id="KW-0732">Signal</keyword>
<dbReference type="EC" id="3.1.1.-" evidence="3"/>
<dbReference type="PROSITE" id="PS00122">
    <property type="entry name" value="CARBOXYLESTERASE_B_1"/>
    <property type="match status" value="1"/>
</dbReference>
<dbReference type="GO" id="GO:0052689">
    <property type="term" value="F:carboxylic ester hydrolase activity"/>
    <property type="evidence" value="ECO:0007669"/>
    <property type="project" value="TreeGrafter"/>
</dbReference>
<evidence type="ECO:0000256" key="1">
    <source>
        <dbReference type="ARBA" id="ARBA00005964"/>
    </source>
</evidence>
<dbReference type="Proteomes" id="UP000005206">
    <property type="component" value="Unassembled WGS sequence"/>
</dbReference>
<dbReference type="SUPFAM" id="SSF53474">
    <property type="entry name" value="alpha/beta-Hydrolases"/>
    <property type="match status" value="1"/>
</dbReference>
<keyword evidence="6" id="KW-1185">Reference proteome</keyword>
<evidence type="ECO:0000256" key="3">
    <source>
        <dbReference type="RuleBase" id="RU361235"/>
    </source>
</evidence>
<comment type="similarity">
    <text evidence="1 3">Belongs to the type-B carboxylesterase/lipase family.</text>
</comment>
<dbReference type="PANTHER" id="PTHR43918:SF4">
    <property type="entry name" value="CARBOXYLIC ESTER HYDROLASE"/>
    <property type="match status" value="1"/>
</dbReference>
<organism evidence="5 6">
    <name type="scientific">Fusarium vanettenii (strain ATCC MYA-4622 / CBS 123669 / FGSC 9596 / NRRL 45880 / 77-13-4)</name>
    <name type="common">Fusarium solani subsp. pisi</name>
    <dbReference type="NCBI Taxonomy" id="660122"/>
    <lineage>
        <taxon>Eukaryota</taxon>
        <taxon>Fungi</taxon>
        <taxon>Dikarya</taxon>
        <taxon>Ascomycota</taxon>
        <taxon>Pezizomycotina</taxon>
        <taxon>Sordariomycetes</taxon>
        <taxon>Hypocreomycetidae</taxon>
        <taxon>Hypocreales</taxon>
        <taxon>Nectriaceae</taxon>
        <taxon>Fusarium</taxon>
        <taxon>Fusarium solani species complex</taxon>
        <taxon>Fusarium vanettenii</taxon>
    </lineage>
</organism>
<dbReference type="OMA" id="MMSRMWV"/>
<dbReference type="AlphaFoldDB" id="C7ZRH3"/>
<evidence type="ECO:0000313" key="5">
    <source>
        <dbReference type="EMBL" id="EEU33382.1"/>
    </source>
</evidence>
<dbReference type="VEuPathDB" id="FungiDB:NECHADRAFT_56618"/>
<dbReference type="OrthoDB" id="408631at2759"/>
<dbReference type="InterPro" id="IPR029058">
    <property type="entry name" value="AB_hydrolase_fold"/>
</dbReference>
<feature type="signal peptide" evidence="3">
    <location>
        <begin position="1"/>
        <end position="19"/>
    </location>
</feature>
<dbReference type="EMBL" id="GG699086">
    <property type="protein sequence ID" value="EEU33382.1"/>
    <property type="molecule type" value="Genomic_DNA"/>
</dbReference>
<evidence type="ECO:0000313" key="6">
    <source>
        <dbReference type="Proteomes" id="UP000005206"/>
    </source>
</evidence>
<dbReference type="GeneID" id="9666619"/>
<dbReference type="PANTHER" id="PTHR43918">
    <property type="entry name" value="ACETYLCHOLINESTERASE"/>
    <property type="match status" value="1"/>
</dbReference>
<keyword evidence="2 3" id="KW-0378">Hydrolase</keyword>
<dbReference type="PROSITE" id="PS00941">
    <property type="entry name" value="CARBOXYLESTERASE_B_2"/>
    <property type="match status" value="1"/>
</dbReference>
<proteinExistence type="inferred from homology"/>
<reference evidence="5 6" key="1">
    <citation type="journal article" date="2009" name="PLoS Genet.">
        <title>The genome of Nectria haematococca: contribution of supernumerary chromosomes to gene expansion.</title>
        <authorList>
            <person name="Coleman J.J."/>
            <person name="Rounsley S.D."/>
            <person name="Rodriguez-Carres M."/>
            <person name="Kuo A."/>
            <person name="Wasmann C.C."/>
            <person name="Grimwood J."/>
            <person name="Schmutz J."/>
            <person name="Taga M."/>
            <person name="White G.J."/>
            <person name="Zhou S."/>
            <person name="Schwartz D.C."/>
            <person name="Freitag M."/>
            <person name="Ma L.J."/>
            <person name="Danchin E.G."/>
            <person name="Henrissat B."/>
            <person name="Coutinho P.M."/>
            <person name="Nelson D.R."/>
            <person name="Straney D."/>
            <person name="Napoli C.A."/>
            <person name="Barker B.M."/>
            <person name="Gribskov M."/>
            <person name="Rep M."/>
            <person name="Kroken S."/>
            <person name="Molnar I."/>
            <person name="Rensing C."/>
            <person name="Kennell J.C."/>
            <person name="Zamora J."/>
            <person name="Farman M.L."/>
            <person name="Selker E.U."/>
            <person name="Salamov A."/>
            <person name="Shapiro H."/>
            <person name="Pangilinan J."/>
            <person name="Lindquist E."/>
            <person name="Lamers C."/>
            <person name="Grigoriev I.V."/>
            <person name="Geiser D.M."/>
            <person name="Covert S.F."/>
            <person name="Temporini E."/>
            <person name="Vanetten H.D."/>
        </authorList>
    </citation>
    <scope>NUCLEOTIDE SEQUENCE [LARGE SCALE GENOMIC DNA]</scope>
    <source>
        <strain evidence="6">ATCC MYA-4622 / CBS 123669 / FGSC 9596 / NRRL 45880 / 77-13-4</strain>
    </source>
</reference>
<dbReference type="HOGENOM" id="CLU_006586_10_6_1"/>
<dbReference type="InterPro" id="IPR002018">
    <property type="entry name" value="CarbesteraseB"/>
</dbReference>
<dbReference type="RefSeq" id="XP_003039095.1">
    <property type="nucleotide sequence ID" value="XM_003039049.1"/>
</dbReference>
<dbReference type="InterPro" id="IPR050654">
    <property type="entry name" value="AChE-related_enzymes"/>
</dbReference>
<dbReference type="Gene3D" id="3.40.50.1820">
    <property type="entry name" value="alpha/beta hydrolase"/>
    <property type="match status" value="1"/>
</dbReference>
<dbReference type="InterPro" id="IPR019826">
    <property type="entry name" value="Carboxylesterase_B_AS"/>
</dbReference>